<organism evidence="1 2">
    <name type="scientific">Pleurodeles waltl</name>
    <name type="common">Iberian ribbed newt</name>
    <dbReference type="NCBI Taxonomy" id="8319"/>
    <lineage>
        <taxon>Eukaryota</taxon>
        <taxon>Metazoa</taxon>
        <taxon>Chordata</taxon>
        <taxon>Craniata</taxon>
        <taxon>Vertebrata</taxon>
        <taxon>Euteleostomi</taxon>
        <taxon>Amphibia</taxon>
        <taxon>Batrachia</taxon>
        <taxon>Caudata</taxon>
        <taxon>Salamandroidea</taxon>
        <taxon>Salamandridae</taxon>
        <taxon>Pleurodelinae</taxon>
        <taxon>Pleurodeles</taxon>
    </lineage>
</organism>
<evidence type="ECO:0000313" key="1">
    <source>
        <dbReference type="EMBL" id="KAJ1140295.1"/>
    </source>
</evidence>
<dbReference type="Proteomes" id="UP001066276">
    <property type="component" value="Chromosome 6"/>
</dbReference>
<evidence type="ECO:0000313" key="2">
    <source>
        <dbReference type="Proteomes" id="UP001066276"/>
    </source>
</evidence>
<name>A0AAV7QJN5_PLEWA</name>
<sequence length="84" mass="9595">MDFRGRKETFGFTSLGGQTTMHCVETAHTSYEQGRFNDPDFSLYYLCVKAQHGYFWIHPERYTPHLAVEQAAVVPLPLSSLSSH</sequence>
<reference evidence="1" key="1">
    <citation type="journal article" date="2022" name="bioRxiv">
        <title>Sequencing and chromosome-scale assembly of the giantPleurodeles waltlgenome.</title>
        <authorList>
            <person name="Brown T."/>
            <person name="Elewa A."/>
            <person name="Iarovenko S."/>
            <person name="Subramanian E."/>
            <person name="Araus A.J."/>
            <person name="Petzold A."/>
            <person name="Susuki M."/>
            <person name="Suzuki K.-i.T."/>
            <person name="Hayashi T."/>
            <person name="Toyoda A."/>
            <person name="Oliveira C."/>
            <person name="Osipova E."/>
            <person name="Leigh N.D."/>
            <person name="Simon A."/>
            <person name="Yun M.H."/>
        </authorList>
    </citation>
    <scope>NUCLEOTIDE SEQUENCE</scope>
    <source>
        <strain evidence="1">20211129_DDA</strain>
        <tissue evidence="1">Liver</tissue>
    </source>
</reference>
<comment type="caution">
    <text evidence="1">The sequence shown here is derived from an EMBL/GenBank/DDBJ whole genome shotgun (WGS) entry which is preliminary data.</text>
</comment>
<dbReference type="AlphaFoldDB" id="A0AAV7QJN5"/>
<keyword evidence="2" id="KW-1185">Reference proteome</keyword>
<dbReference type="EMBL" id="JANPWB010000010">
    <property type="protein sequence ID" value="KAJ1140295.1"/>
    <property type="molecule type" value="Genomic_DNA"/>
</dbReference>
<gene>
    <name evidence="1" type="ORF">NDU88_006652</name>
</gene>
<protein>
    <submittedName>
        <fullName evidence="1">Uncharacterized protein</fullName>
    </submittedName>
</protein>
<proteinExistence type="predicted"/>
<accession>A0AAV7QJN5</accession>